<keyword evidence="2" id="KW-0808">Transferase</keyword>
<dbReference type="Proteomes" id="UP000183952">
    <property type="component" value="Unassembled WGS sequence"/>
</dbReference>
<name>A0A1M6NWS0_9CLOT</name>
<dbReference type="InterPro" id="IPR016181">
    <property type="entry name" value="Acyl_CoA_acyltransferase"/>
</dbReference>
<gene>
    <name evidence="2" type="ORF">SAMN02745248_01535</name>
</gene>
<dbReference type="Pfam" id="PF00583">
    <property type="entry name" value="Acetyltransf_1"/>
    <property type="match status" value="1"/>
</dbReference>
<dbReference type="GO" id="GO:0016747">
    <property type="term" value="F:acyltransferase activity, transferring groups other than amino-acyl groups"/>
    <property type="evidence" value="ECO:0007669"/>
    <property type="project" value="InterPro"/>
</dbReference>
<evidence type="ECO:0000313" key="3">
    <source>
        <dbReference type="Proteomes" id="UP000183952"/>
    </source>
</evidence>
<proteinExistence type="predicted"/>
<reference evidence="2 3" key="1">
    <citation type="submission" date="2016-11" db="EMBL/GenBank/DDBJ databases">
        <authorList>
            <person name="Jaros S."/>
            <person name="Januszkiewicz K."/>
            <person name="Wedrychowicz H."/>
        </authorList>
    </citation>
    <scope>NUCLEOTIDE SEQUENCE [LARGE SCALE GENOMIC DNA]</scope>
    <source>
        <strain evidence="2 3">DSM 3090</strain>
    </source>
</reference>
<dbReference type="RefSeq" id="WP_072903495.1">
    <property type="nucleotide sequence ID" value="NZ_FRAD01000011.1"/>
</dbReference>
<dbReference type="SUPFAM" id="SSF55729">
    <property type="entry name" value="Acyl-CoA N-acyltransferases (Nat)"/>
    <property type="match status" value="1"/>
</dbReference>
<sequence length="125" mass="14786">MDLLEDAFREQAIQCNEKITIDDKEIEWLKDISHRGDFGALWRGNQLIGLYLLQGDELDHIAVLSKFKGLGYGTIILKYCMREMFINRNCRQIKLCTYKINYKAQKLYIKNGFRISAFYSLNEHR</sequence>
<evidence type="ECO:0000259" key="1">
    <source>
        <dbReference type="PROSITE" id="PS51186"/>
    </source>
</evidence>
<evidence type="ECO:0000313" key="2">
    <source>
        <dbReference type="EMBL" id="SHK00187.1"/>
    </source>
</evidence>
<feature type="domain" description="N-acetyltransferase" evidence="1">
    <location>
        <begin position="1"/>
        <end position="125"/>
    </location>
</feature>
<keyword evidence="3" id="KW-1185">Reference proteome</keyword>
<protein>
    <submittedName>
        <fullName evidence="2">Acetyltransferase (GNAT) family protein</fullName>
    </submittedName>
</protein>
<dbReference type="AlphaFoldDB" id="A0A1M6NWS0"/>
<dbReference type="PROSITE" id="PS51186">
    <property type="entry name" value="GNAT"/>
    <property type="match status" value="1"/>
</dbReference>
<dbReference type="STRING" id="1121331.SAMN02745248_01535"/>
<dbReference type="CDD" id="cd04301">
    <property type="entry name" value="NAT_SF"/>
    <property type="match status" value="1"/>
</dbReference>
<dbReference type="OrthoDB" id="9800797at2"/>
<accession>A0A1M6NWS0</accession>
<dbReference type="Gene3D" id="3.40.630.30">
    <property type="match status" value="1"/>
</dbReference>
<organism evidence="2 3">
    <name type="scientific">Hathewaya proteolytica DSM 3090</name>
    <dbReference type="NCBI Taxonomy" id="1121331"/>
    <lineage>
        <taxon>Bacteria</taxon>
        <taxon>Bacillati</taxon>
        <taxon>Bacillota</taxon>
        <taxon>Clostridia</taxon>
        <taxon>Eubacteriales</taxon>
        <taxon>Clostridiaceae</taxon>
        <taxon>Hathewaya</taxon>
    </lineage>
</organism>
<dbReference type="InterPro" id="IPR000182">
    <property type="entry name" value="GNAT_dom"/>
</dbReference>
<dbReference type="EMBL" id="FRAD01000011">
    <property type="protein sequence ID" value="SHK00187.1"/>
    <property type="molecule type" value="Genomic_DNA"/>
</dbReference>